<evidence type="ECO:0000313" key="5">
    <source>
        <dbReference type="Proteomes" id="UP000733379"/>
    </source>
</evidence>
<keyword evidence="1" id="KW-0472">Membrane</keyword>
<dbReference type="Gene3D" id="3.20.20.450">
    <property type="entry name" value="EAL domain"/>
    <property type="match status" value="1"/>
</dbReference>
<keyword evidence="1" id="KW-0812">Transmembrane</keyword>
<dbReference type="InterPro" id="IPR001633">
    <property type="entry name" value="EAL_dom"/>
</dbReference>
<dbReference type="InterPro" id="IPR035919">
    <property type="entry name" value="EAL_sf"/>
</dbReference>
<evidence type="ECO:0000259" key="2">
    <source>
        <dbReference type="PROSITE" id="PS50883"/>
    </source>
</evidence>
<dbReference type="InterPro" id="IPR052155">
    <property type="entry name" value="Biofilm_reg_signaling"/>
</dbReference>
<sequence>MSGIPQSVRAVAIGYGLLVAVLLPAAAFWRGDGGVSCWLVLATVSVVVIGLGPWLRGSPRPRLWGRAAQLSAIGVVAVALYRMVDTQAHPPNPIGFALLDAVPYLCAVAIALMLLPGRAGRGAWFGDLDPLILFLTLFIVVGTLALLLSTPRHQSPAETAVLITYVVFDVLIVAILGMHLRRDRDRLGAQGNLVFGGVMLLMVAAVGIGATDVRGYHIPLRPLHAAWLAGLVLVAAAALVPAPAALTADPAQRRIHRPTGTVIVILLVGPALELVDPGFTNVVTLLLVVVVGLLLTETRQRIDNERTIRHAAAALAAAPDVPDILSVTLTAAVRCGDRLDRIVLCADGPGGLRMVSSDPADEHRAGGPDGMRPAEAIALVFGDTGHTMVYAPVAPGEAAPVVLGVAGEDGAPPRARGLLELLVAQAGQAVQRVAVTDELTRRAGEEYFRTLVANASDMILTVDADGGIGYVSPGAHILTAGSEAGSVDLVQALGPGNAREVRELLRTEAGHGGTGAPLHWHLAVGQATLEADVRIADLRADPRVGALVVTMRDVTSQARLYRELHRLAFHDDLTGLGTRAGFAQRYADAATGPAAAPLVLAVDIDGFTELNQLHGRAAGDRVLVAVAERLARVRGYAARVSGGRFALLVDPRTPDDDDDAPGIPDWDADAEARLLHETLSGPLDLDSTRISVTVNVGAATTVGVLDADEALEHAGLAEAEARQDRHRRWRAYDPAMLAAVREHDELRRDLAAAIAEDRLSVHYQPFVDLHTGRVVGFEALARWEHPERGSLMPGDFIPLAEDTGLIGPLGNWILRRAVRDTAGLRFLPGGDRIHVSVNISAQQLADPRFVDEVSASLRTTGLPPGALGLEVVENSVLDHDGDVAVLRELRALGIMLAIDDFGTGHSALSYLLGLPFQALKIDRSFVTAIDGDPRRMGLVRAIVAIADSLGLTVIAEGIETAADRAVLADAGCRFGQGFLFSQPVPLADARELLGRTWPSEC</sequence>
<evidence type="ECO:0000259" key="3">
    <source>
        <dbReference type="PROSITE" id="PS50887"/>
    </source>
</evidence>
<dbReference type="SMART" id="SM00052">
    <property type="entry name" value="EAL"/>
    <property type="match status" value="1"/>
</dbReference>
<dbReference type="SUPFAM" id="SSF55785">
    <property type="entry name" value="PYP-like sensor domain (PAS domain)"/>
    <property type="match status" value="1"/>
</dbReference>
<feature type="transmembrane region" description="Helical" evidence="1">
    <location>
        <begin position="225"/>
        <end position="248"/>
    </location>
</feature>
<name>A0ABS6B622_9NOCA</name>
<accession>A0ABS6B622</accession>
<evidence type="ECO:0000256" key="1">
    <source>
        <dbReference type="SAM" id="Phobius"/>
    </source>
</evidence>
<dbReference type="InterPro" id="IPR043128">
    <property type="entry name" value="Rev_trsase/Diguanyl_cyclase"/>
</dbReference>
<dbReference type="PROSITE" id="PS50887">
    <property type="entry name" value="GGDEF"/>
    <property type="match status" value="1"/>
</dbReference>
<dbReference type="EMBL" id="JAHKNI010000012">
    <property type="protein sequence ID" value="MBU3065765.1"/>
    <property type="molecule type" value="Genomic_DNA"/>
</dbReference>
<feature type="transmembrane region" description="Helical" evidence="1">
    <location>
        <begin position="12"/>
        <end position="29"/>
    </location>
</feature>
<dbReference type="InterPro" id="IPR035965">
    <property type="entry name" value="PAS-like_dom_sf"/>
</dbReference>
<protein>
    <submittedName>
        <fullName evidence="4">Bifunctional diguanylate cyclase/phosphodiesterase</fullName>
    </submittedName>
</protein>
<evidence type="ECO:0000313" key="4">
    <source>
        <dbReference type="EMBL" id="MBU3065765.1"/>
    </source>
</evidence>
<feature type="transmembrane region" description="Helical" evidence="1">
    <location>
        <begin position="67"/>
        <end position="84"/>
    </location>
</feature>
<dbReference type="Gene3D" id="3.30.70.270">
    <property type="match status" value="1"/>
</dbReference>
<feature type="transmembrane region" description="Helical" evidence="1">
    <location>
        <begin position="128"/>
        <end position="148"/>
    </location>
</feature>
<dbReference type="InterPro" id="IPR000160">
    <property type="entry name" value="GGDEF_dom"/>
</dbReference>
<dbReference type="CDD" id="cd01948">
    <property type="entry name" value="EAL"/>
    <property type="match status" value="1"/>
</dbReference>
<feature type="transmembrane region" description="Helical" evidence="1">
    <location>
        <begin position="160"/>
        <end position="180"/>
    </location>
</feature>
<keyword evidence="5" id="KW-1185">Reference proteome</keyword>
<feature type="transmembrane region" description="Helical" evidence="1">
    <location>
        <begin position="35"/>
        <end position="55"/>
    </location>
</feature>
<proteinExistence type="predicted"/>
<keyword evidence="1" id="KW-1133">Transmembrane helix</keyword>
<dbReference type="RefSeq" id="WP_215921774.1">
    <property type="nucleotide sequence ID" value="NZ_JAHKNI010000012.1"/>
</dbReference>
<dbReference type="SUPFAM" id="SSF55073">
    <property type="entry name" value="Nucleotide cyclase"/>
    <property type="match status" value="1"/>
</dbReference>
<gene>
    <name evidence="4" type="ORF">KO481_30100</name>
</gene>
<dbReference type="SMART" id="SM00267">
    <property type="entry name" value="GGDEF"/>
    <property type="match status" value="1"/>
</dbReference>
<feature type="transmembrane region" description="Helical" evidence="1">
    <location>
        <begin position="192"/>
        <end position="213"/>
    </location>
</feature>
<dbReference type="Pfam" id="PF00563">
    <property type="entry name" value="EAL"/>
    <property type="match status" value="1"/>
</dbReference>
<feature type="transmembrane region" description="Helical" evidence="1">
    <location>
        <begin position="278"/>
        <end position="296"/>
    </location>
</feature>
<feature type="domain" description="GGDEF" evidence="3">
    <location>
        <begin position="595"/>
        <end position="734"/>
    </location>
</feature>
<dbReference type="PROSITE" id="PS50883">
    <property type="entry name" value="EAL"/>
    <property type="match status" value="1"/>
</dbReference>
<comment type="caution">
    <text evidence="4">The sequence shown here is derived from an EMBL/GenBank/DDBJ whole genome shotgun (WGS) entry which is preliminary data.</text>
</comment>
<dbReference type="InterPro" id="IPR029787">
    <property type="entry name" value="Nucleotide_cyclase"/>
</dbReference>
<feature type="domain" description="EAL" evidence="2">
    <location>
        <begin position="743"/>
        <end position="997"/>
    </location>
</feature>
<dbReference type="Proteomes" id="UP000733379">
    <property type="component" value="Unassembled WGS sequence"/>
</dbReference>
<dbReference type="Gene3D" id="3.30.450.20">
    <property type="entry name" value="PAS domain"/>
    <property type="match status" value="1"/>
</dbReference>
<dbReference type="PANTHER" id="PTHR44757">
    <property type="entry name" value="DIGUANYLATE CYCLASE DGCP"/>
    <property type="match status" value="1"/>
</dbReference>
<dbReference type="CDD" id="cd01949">
    <property type="entry name" value="GGDEF"/>
    <property type="match status" value="1"/>
</dbReference>
<reference evidence="4 5" key="1">
    <citation type="submission" date="2021-06" db="EMBL/GenBank/DDBJ databases">
        <title>Actinomycetes sequencing.</title>
        <authorList>
            <person name="Shan Q."/>
        </authorList>
    </citation>
    <scope>NUCLEOTIDE SEQUENCE [LARGE SCALE GENOMIC DNA]</scope>
    <source>
        <strain evidence="4 5">NEAU-G5</strain>
    </source>
</reference>
<feature type="transmembrane region" description="Helical" evidence="1">
    <location>
        <begin position="96"/>
        <end position="116"/>
    </location>
</feature>
<organism evidence="4 5">
    <name type="scientific">Nocardia albiluteola</name>
    <dbReference type="NCBI Taxonomy" id="2842303"/>
    <lineage>
        <taxon>Bacteria</taxon>
        <taxon>Bacillati</taxon>
        <taxon>Actinomycetota</taxon>
        <taxon>Actinomycetes</taxon>
        <taxon>Mycobacteriales</taxon>
        <taxon>Nocardiaceae</taxon>
        <taxon>Nocardia</taxon>
    </lineage>
</organism>
<dbReference type="Pfam" id="PF00990">
    <property type="entry name" value="GGDEF"/>
    <property type="match status" value="1"/>
</dbReference>
<dbReference type="SUPFAM" id="SSF141868">
    <property type="entry name" value="EAL domain-like"/>
    <property type="match status" value="1"/>
</dbReference>
<dbReference type="PANTHER" id="PTHR44757:SF2">
    <property type="entry name" value="BIOFILM ARCHITECTURE MAINTENANCE PROTEIN MBAA"/>
    <property type="match status" value="1"/>
</dbReference>